<dbReference type="PANTHER" id="PTHR46604:SF1">
    <property type="entry name" value="OS11G0665800 PROTEIN"/>
    <property type="match status" value="1"/>
</dbReference>
<reference evidence="3" key="2">
    <citation type="submission" date="2005-04" db="EMBL/GenBank/DDBJ databases">
        <authorList>
            <person name="Buell C.R."/>
            <person name="Wing R.A."/>
            <person name="McCombie W.A."/>
            <person name="Ouyang S."/>
        </authorList>
    </citation>
    <scope>NUCLEOTIDE SEQUENCE</scope>
</reference>
<keyword evidence="1" id="KW-0067">ATP-binding</keyword>
<dbReference type="InterPro" id="IPR011009">
    <property type="entry name" value="Kinase-like_dom_sf"/>
</dbReference>
<proteinExistence type="predicted"/>
<dbReference type="Pfam" id="PF00069">
    <property type="entry name" value="Pkinase"/>
    <property type="match status" value="1"/>
</dbReference>
<dbReference type="InterPro" id="IPR059179">
    <property type="entry name" value="MLKL-like_MCAfunc"/>
</dbReference>
<dbReference type="GO" id="GO:0004672">
    <property type="term" value="F:protein kinase activity"/>
    <property type="evidence" value="ECO:0007669"/>
    <property type="project" value="InterPro"/>
</dbReference>
<dbReference type="GO" id="GO:0007166">
    <property type="term" value="P:cell surface receptor signaling pathway"/>
    <property type="evidence" value="ECO:0007669"/>
    <property type="project" value="InterPro"/>
</dbReference>
<dbReference type="InterPro" id="IPR045766">
    <property type="entry name" value="MCAfunc"/>
</dbReference>
<dbReference type="Gene3D" id="3.30.200.20">
    <property type="entry name" value="Phosphorylase Kinase, domain 1"/>
    <property type="match status" value="1"/>
</dbReference>
<dbReference type="PANTHER" id="PTHR46604">
    <property type="entry name" value="PROTEIN MID1-COMPLEMENTING ACTIVITY 1"/>
    <property type="match status" value="1"/>
</dbReference>
<dbReference type="InterPro" id="IPR036537">
    <property type="entry name" value="Adaptor_Cbl_N_dom_sf"/>
</dbReference>
<reference evidence="3" key="3">
    <citation type="submission" date="2006-01" db="EMBL/GenBank/DDBJ databases">
        <authorList>
            <person name="Buell R."/>
        </authorList>
    </citation>
    <scope>NUCLEOTIDE SEQUENCE</scope>
</reference>
<gene>
    <name evidence="3" type="ordered locus">LOC_Os11g44520</name>
</gene>
<dbReference type="SUPFAM" id="SSF56112">
    <property type="entry name" value="Protein kinase-like (PK-like)"/>
    <property type="match status" value="1"/>
</dbReference>
<dbReference type="AlphaFoldDB" id="Q2QZX4"/>
<dbReference type="GO" id="GO:0005524">
    <property type="term" value="F:ATP binding"/>
    <property type="evidence" value="ECO:0007669"/>
    <property type="project" value="UniProtKB-UniRule"/>
</dbReference>
<organism evidence="3">
    <name type="scientific">Oryza sativa subsp. japonica</name>
    <name type="common">Rice</name>
    <dbReference type="NCBI Taxonomy" id="39947"/>
    <lineage>
        <taxon>Eukaryota</taxon>
        <taxon>Viridiplantae</taxon>
        <taxon>Streptophyta</taxon>
        <taxon>Embryophyta</taxon>
        <taxon>Tracheophyta</taxon>
        <taxon>Spermatophyta</taxon>
        <taxon>Magnoliopsida</taxon>
        <taxon>Liliopsida</taxon>
        <taxon>Poales</taxon>
        <taxon>Poaceae</taxon>
        <taxon>BOP clade</taxon>
        <taxon>Oryzoideae</taxon>
        <taxon>Oryzeae</taxon>
        <taxon>Oryzinae</taxon>
        <taxon>Oryza</taxon>
        <taxon>Oryza sativa</taxon>
    </lineage>
</organism>
<dbReference type="InterPro" id="IPR000719">
    <property type="entry name" value="Prot_kinase_dom"/>
</dbReference>
<evidence type="ECO:0000256" key="1">
    <source>
        <dbReference type="PROSITE-ProRule" id="PRU10141"/>
    </source>
</evidence>
<feature type="domain" description="Protein kinase" evidence="2">
    <location>
        <begin position="195"/>
        <end position="308"/>
    </location>
</feature>
<name>Q2QZX4_ORYSJ</name>
<reference evidence="3" key="1">
    <citation type="journal article" date="2005" name="BMC Biol.">
        <title>The sequence of rice chromosomes 11 and 12, rich in disease resistance genes and recent gene duplications.</title>
        <authorList>
            <consortium name="The rice chromosomes 11 and 12 sequencing consortia"/>
        </authorList>
    </citation>
    <scope>NUCLEOTIDE SEQUENCE [LARGE SCALE GENOMIC DNA]</scope>
</reference>
<dbReference type="CDD" id="cd21037">
    <property type="entry name" value="MLKL_NTD"/>
    <property type="match status" value="1"/>
</dbReference>
<sequence length="308" mass="34432">MALWGGLGQTATVAQLVGVDVGGLVSMIMHAALTARQNKRECEQLARRVFMIGELLPHLQDSSVMRRPEVRRPLMLLGGMLREAHELVASCQGRSTVYQLVAAGRQAEKFRDIQRRIDSYLLLFPFISHIDITRRLDRIHREMIPSDHPKPTSLPSPSTGSQNHEAVVIQDVVIHGGEAGEKINLAGLAAATNNFAPDREIGKGGFSTVYMTRLPDGREVAIKRIDSASMEEDTLREATMLPSLRHEHIIRLFGWVSVRKKQHRQQPFWKKRKGGTDTGYGGYPPIRDVHERSITVAIALNKISLCRL</sequence>
<dbReference type="Gene3D" id="1.20.930.20">
    <property type="entry name" value="Adaptor protein Cbl, N-terminal domain"/>
    <property type="match status" value="1"/>
</dbReference>
<dbReference type="PROSITE" id="PS50011">
    <property type="entry name" value="PROTEIN_KINASE_DOM"/>
    <property type="match status" value="1"/>
</dbReference>
<evidence type="ECO:0000313" key="3">
    <source>
        <dbReference type="EMBL" id="ABA95204.1"/>
    </source>
</evidence>
<dbReference type="InterPro" id="IPR017441">
    <property type="entry name" value="Protein_kinase_ATP_BS"/>
</dbReference>
<evidence type="ECO:0000259" key="2">
    <source>
        <dbReference type="PROSITE" id="PS50011"/>
    </source>
</evidence>
<keyword evidence="1" id="KW-0547">Nucleotide-binding</keyword>
<dbReference type="Pfam" id="PF19584">
    <property type="entry name" value="MCAfunc"/>
    <property type="match status" value="1"/>
</dbReference>
<accession>Q2QZX4</accession>
<dbReference type="SMR" id="Q2QZX4"/>
<dbReference type="EMBL" id="DP000010">
    <property type="protein sequence ID" value="ABA95204.1"/>
    <property type="molecule type" value="Genomic_DNA"/>
</dbReference>
<dbReference type="PROSITE" id="PS00107">
    <property type="entry name" value="PROTEIN_KINASE_ATP"/>
    <property type="match status" value="1"/>
</dbReference>
<protein>
    <recommendedName>
        <fullName evidence="2">Protein kinase domain-containing protein</fullName>
    </recommendedName>
</protein>
<feature type="binding site" evidence="1">
    <location>
        <position position="223"/>
    </location>
    <ligand>
        <name>ATP</name>
        <dbReference type="ChEBI" id="CHEBI:30616"/>
    </ligand>
</feature>